<name>I1IU35_BRADI</name>
<dbReference type="Proteomes" id="UP000008810">
    <property type="component" value="Chromosome 4"/>
</dbReference>
<evidence type="ECO:0000256" key="1">
    <source>
        <dbReference type="SAM" id="SignalP"/>
    </source>
</evidence>
<dbReference type="Gene3D" id="2.60.120.200">
    <property type="match status" value="1"/>
</dbReference>
<feature type="chain" id="PRO_5014095492" description="Alginate lyase 2 domain-containing protein" evidence="1">
    <location>
        <begin position="36"/>
        <end position="246"/>
    </location>
</feature>
<dbReference type="SUPFAM" id="SSF49899">
    <property type="entry name" value="Concanavalin A-like lectins/glucanases"/>
    <property type="match status" value="1"/>
</dbReference>
<dbReference type="InterPro" id="IPR013320">
    <property type="entry name" value="ConA-like_dom_sf"/>
</dbReference>
<evidence type="ECO:0000313" key="5">
    <source>
        <dbReference type="Proteomes" id="UP000008810"/>
    </source>
</evidence>
<dbReference type="OrthoDB" id="636700at2759"/>
<dbReference type="OMA" id="FWIYTND"/>
<dbReference type="HOGENOM" id="CLU_078650_0_0_1"/>
<evidence type="ECO:0000313" key="3">
    <source>
        <dbReference type="EMBL" id="KQJ92114.1"/>
    </source>
</evidence>
<organism evidence="3">
    <name type="scientific">Brachypodium distachyon</name>
    <name type="common">Purple false brome</name>
    <name type="synonym">Trachynia distachya</name>
    <dbReference type="NCBI Taxonomy" id="15368"/>
    <lineage>
        <taxon>Eukaryota</taxon>
        <taxon>Viridiplantae</taxon>
        <taxon>Streptophyta</taxon>
        <taxon>Embryophyta</taxon>
        <taxon>Tracheophyta</taxon>
        <taxon>Spermatophyta</taxon>
        <taxon>Magnoliopsida</taxon>
        <taxon>Liliopsida</taxon>
        <taxon>Poales</taxon>
        <taxon>Poaceae</taxon>
        <taxon>BOP clade</taxon>
        <taxon>Pooideae</taxon>
        <taxon>Stipodae</taxon>
        <taxon>Brachypodieae</taxon>
        <taxon>Brachypodium</taxon>
    </lineage>
</organism>
<dbReference type="Pfam" id="PF08787">
    <property type="entry name" value="Alginate_lyase2"/>
    <property type="match status" value="1"/>
</dbReference>
<dbReference type="EnsemblPlants" id="KQJ92114">
    <property type="protein sequence ID" value="KQJ92114"/>
    <property type="gene ID" value="BRADI_4g41740v3"/>
</dbReference>
<dbReference type="PANTHER" id="PTHR33681">
    <property type="entry name" value="BINDING PROTEIN, PUTATIVE, EXPRESSED-RELATED"/>
    <property type="match status" value="1"/>
</dbReference>
<dbReference type="EMBL" id="CM000883">
    <property type="protein sequence ID" value="KQJ92114.1"/>
    <property type="molecule type" value="Genomic_DNA"/>
</dbReference>
<dbReference type="GeneID" id="100844919"/>
<evidence type="ECO:0000259" key="2">
    <source>
        <dbReference type="Pfam" id="PF08787"/>
    </source>
</evidence>
<feature type="domain" description="Alginate lyase 2" evidence="2">
    <location>
        <begin position="56"/>
        <end position="242"/>
    </location>
</feature>
<dbReference type="Gramene" id="KQJ92114">
    <property type="protein sequence ID" value="KQJ92114"/>
    <property type="gene ID" value="BRADI_4g41740v3"/>
</dbReference>
<feature type="signal peptide" evidence="1">
    <location>
        <begin position="1"/>
        <end position="35"/>
    </location>
</feature>
<dbReference type="InterPro" id="IPR014895">
    <property type="entry name" value="Alginate_lyase_2"/>
</dbReference>
<reference evidence="3" key="2">
    <citation type="submission" date="2017-06" db="EMBL/GenBank/DDBJ databases">
        <title>WGS assembly of Brachypodium distachyon.</title>
        <authorList>
            <consortium name="The International Brachypodium Initiative"/>
            <person name="Lucas S."/>
            <person name="Harmon-Smith M."/>
            <person name="Lail K."/>
            <person name="Tice H."/>
            <person name="Grimwood J."/>
            <person name="Bruce D."/>
            <person name="Barry K."/>
            <person name="Shu S."/>
            <person name="Lindquist E."/>
            <person name="Wang M."/>
            <person name="Pitluck S."/>
            <person name="Vogel J.P."/>
            <person name="Garvin D.F."/>
            <person name="Mockler T.C."/>
            <person name="Schmutz J."/>
            <person name="Rokhsar D."/>
            <person name="Bevan M.W."/>
        </authorList>
    </citation>
    <scope>NUCLEOTIDE SEQUENCE</scope>
    <source>
        <strain evidence="3">Bd21</strain>
    </source>
</reference>
<dbReference type="AlphaFoldDB" id="I1IU35"/>
<sequence length="246" mass="27230">MASPCSSSSSGRRLLLLAGGDVVVALLLLCTAVGCAPDGSDLTAGFARMELQEGGFTVQSPYDVPVDRRYRYDAGTGVRTFVVYATDKPFNNVTATNPRTEARLPTYYYNHNSSSSPTTTTTTWQFEGHVYVPCGTSGASVVQIHNENGGTPATAMMLHVYNGTMRWYSGAEVERDVYDRWVRVNVVHDVEASTVAVYVDGEPKLAVAVVRSRSHYYKFGVYMQHHDVSPRMEARWRNVSIYTKPY</sequence>
<reference evidence="3 4" key="1">
    <citation type="journal article" date="2010" name="Nature">
        <title>Genome sequencing and analysis of the model grass Brachypodium distachyon.</title>
        <authorList>
            <consortium name="International Brachypodium Initiative"/>
        </authorList>
    </citation>
    <scope>NUCLEOTIDE SEQUENCE [LARGE SCALE GENOMIC DNA]</scope>
    <source>
        <strain evidence="3">Bd21</strain>
        <strain evidence="4">cv. Bd21</strain>
    </source>
</reference>
<dbReference type="RefSeq" id="XP_003577007.1">
    <property type="nucleotide sequence ID" value="XM_003576959.1"/>
</dbReference>
<accession>I1IU35</accession>
<proteinExistence type="predicted"/>
<reference evidence="4" key="3">
    <citation type="submission" date="2018-08" db="UniProtKB">
        <authorList>
            <consortium name="EnsemblPlants"/>
        </authorList>
    </citation>
    <scope>IDENTIFICATION</scope>
    <source>
        <strain evidence="4">cv. Bd21</strain>
    </source>
</reference>
<keyword evidence="5" id="KW-1185">Reference proteome</keyword>
<evidence type="ECO:0000313" key="4">
    <source>
        <dbReference type="EnsemblPlants" id="KQJ92114"/>
    </source>
</evidence>
<gene>
    <name evidence="4" type="primary">LOC100844919</name>
    <name evidence="3" type="ORF">BRADI_4g41740v3</name>
</gene>
<protein>
    <recommendedName>
        <fullName evidence="2">Alginate lyase 2 domain-containing protein</fullName>
    </recommendedName>
</protein>
<keyword evidence="1" id="KW-0732">Signal</keyword>
<dbReference type="PANTHER" id="PTHR33681:SF9">
    <property type="entry name" value="ALGINATE LYASE 2 DOMAIN-CONTAINING PROTEIN"/>
    <property type="match status" value="1"/>
</dbReference>
<dbReference type="eggNOG" id="ENOG502R43M">
    <property type="taxonomic scope" value="Eukaryota"/>
</dbReference>
<dbReference type="KEGG" id="bdi:100844919"/>